<evidence type="ECO:0000313" key="1">
    <source>
        <dbReference type="EMBL" id="GJG57957.1"/>
    </source>
</evidence>
<dbReference type="Proteomes" id="UP000825483">
    <property type="component" value="Unassembled WGS sequence"/>
</dbReference>
<dbReference type="EMBL" id="BPUB01000001">
    <property type="protein sequence ID" value="GJG57957.1"/>
    <property type="molecule type" value="Genomic_DNA"/>
</dbReference>
<comment type="caution">
    <text evidence="1">The sequence shown here is derived from an EMBL/GenBank/DDBJ whole genome shotgun (WGS) entry which is preliminary data.</text>
</comment>
<sequence>MNDYIKVNNLSVVDIILLLADSYYNDVKINFETSLSTEEIRKKLLNLKSTFSSNDIKQNIITEDDIKDIEDYLRDIIGSNSKPVLDSGFAKITSTFIQNVPYTNWVDVFGLLWNNNVDLNRLFSTLINEYKKLGFQTSVYIPFYTVLASQGTILKIDWLDTVCGMDIDYGKDEAFTDVFDQDGNLITSQFGKGYLSALIAELTFVLPQSIANERKFLEKIDLLDFPGARSREKYKEEQIKSVLPKILRRGKVAYLFNKYSRSLQISAVLFCHHNDQKAEPTIGETINSWLNQAIGKTPEERTNFLKTTNGISPLFFIATKFNLDMQKEKMDNPATSSDLSSHWKRFDTVIPEIIKPESWMEDWVIPGGMFKSKYFQNIFLLRDFYWSGKNLLFDGYSDRVIKSPETGIHTFPEYPDYWEDLKQSFLHHPFVQRHFENPEKAWKDVASLNNDGSKAIIKQLNGIASYLDGARLARYTHKLKDINDDIRRRLEAYHESGDKEENNRKVKQIASDLKLSLELSVGNKAESFGKIIDSLMIPSDPIRDIAYNILNLHTEIPKDFSAVNFIRVQAGIDLDDDREKNIRRLCDHFTCDETRLKEVLAKQGLSIDDVVLKPSEDLGSEAAILSKRILQYWNDFLNKQVEKLGTLLPHSSELVLTFQRLGKALNVRKYISDKVNVYIKMFDEENLPNAVADYTSLLLNRFISNVGRDMMTDAELHNIEAKARHCGLEVDFSAKASTTSYNTRPIEEVLSVLDESAGMLKESNVDKSALEKLPLWSNFMKWENCVMIGLLYASDISDINPVANNEMGQMLEACDKLYND</sequence>
<dbReference type="Pfam" id="PF10139">
    <property type="entry name" value="Virul_Fac"/>
    <property type="match status" value="1"/>
</dbReference>
<evidence type="ECO:0000313" key="2">
    <source>
        <dbReference type="Proteomes" id="UP000825483"/>
    </source>
</evidence>
<gene>
    <name evidence="1" type="ORF">PRLR5076_08080</name>
</gene>
<name>A0A9R1C8F7_9BACT</name>
<dbReference type="InterPro" id="IPR017030">
    <property type="entry name" value="Vir_effector_SfrC"/>
</dbReference>
<proteinExistence type="predicted"/>
<keyword evidence="2" id="KW-1185">Reference proteome</keyword>
<dbReference type="AlphaFoldDB" id="A0A9R1C8F7"/>
<reference evidence="1" key="1">
    <citation type="journal article" date="2022" name="Int. J. Syst. Evol. Microbiol.">
        <title>Prevotella lacticifex sp. nov., isolated from the rumen of cows.</title>
        <authorList>
            <person name="Shinkai T."/>
            <person name="Ikeyama N."/>
            <person name="Kumagai M."/>
            <person name="Ohmori H."/>
            <person name="Sakamoto M."/>
            <person name="Ohkuma M."/>
            <person name="Mitsumori M."/>
        </authorList>
    </citation>
    <scope>NUCLEOTIDE SEQUENCE</scope>
    <source>
        <strain evidence="1">R5076</strain>
    </source>
</reference>
<accession>A0A9R1C8F7</accession>
<protein>
    <submittedName>
        <fullName evidence="1">Uncharacterized protein</fullName>
    </submittedName>
</protein>
<organism evidence="1 2">
    <name type="scientific">Prevotella lacticifex</name>
    <dbReference type="NCBI Taxonomy" id="2854755"/>
    <lineage>
        <taxon>Bacteria</taxon>
        <taxon>Pseudomonadati</taxon>
        <taxon>Bacteroidota</taxon>
        <taxon>Bacteroidia</taxon>
        <taxon>Bacteroidales</taxon>
        <taxon>Prevotellaceae</taxon>
        <taxon>Prevotella</taxon>
    </lineage>
</organism>